<protein>
    <submittedName>
        <fullName evidence="1">Uncharacterized protein</fullName>
    </submittedName>
</protein>
<name>A0A5Q2U9G7_9CAUD</name>
<keyword evidence="2" id="KW-1185">Reference proteome</keyword>
<dbReference type="RefSeq" id="YP_009997810.1">
    <property type="nucleotide sequence ID" value="NC_052977.1"/>
</dbReference>
<dbReference type="EMBL" id="MN478374">
    <property type="protein sequence ID" value="QGH45027.1"/>
    <property type="molecule type" value="Genomic_DNA"/>
</dbReference>
<evidence type="ECO:0000313" key="1">
    <source>
        <dbReference type="EMBL" id="QGH45027.1"/>
    </source>
</evidence>
<organism evidence="1 2">
    <name type="scientific">Bacteriophage Phobos</name>
    <dbReference type="NCBI Taxonomy" id="2662138"/>
    <lineage>
        <taxon>Viruses</taxon>
        <taxon>Duplodnaviria</taxon>
        <taxon>Heunggongvirae</taxon>
        <taxon>Uroviricota</taxon>
        <taxon>Caudoviricetes</taxon>
        <taxon>Casjensviridae</taxon>
        <taxon>Phobosvirus</taxon>
        <taxon>Phobosvirus phobos</taxon>
    </lineage>
</organism>
<reference evidence="1 2" key="1">
    <citation type="submission" date="2019-09" db="EMBL/GenBank/DDBJ databases">
        <title>Phages that infect the bacterial plant pathogen.</title>
        <authorList>
            <person name="Lightbourn L."/>
            <person name="Amarillas L."/>
            <person name="Estrada M."/>
            <person name="Leon R."/>
            <person name="Figueroa L."/>
        </authorList>
    </citation>
    <scope>NUCLEOTIDE SEQUENCE [LARGE SCALE GENOMIC DNA]</scope>
</reference>
<dbReference type="GeneID" id="62680328"/>
<proteinExistence type="predicted"/>
<accession>A0A5Q2U9G7</accession>
<dbReference type="KEGG" id="vg:62680328"/>
<evidence type="ECO:0000313" key="2">
    <source>
        <dbReference type="Proteomes" id="UP000383418"/>
    </source>
</evidence>
<dbReference type="Proteomes" id="UP000383418">
    <property type="component" value="Segment"/>
</dbReference>
<sequence>MTKTNTAAATFNATDVREAVLFLTNDAAFYDATKCLRDNLAGHVLKGKFDADKARSIVATFVMRHQSSESWRVVYGTWKLAKVDREQVAREVLEHYAEEIQEAAAELAGPEFVAVCIDNFGHDTCGNPTAQHVVGTSTADGGFVKRLSVNWNPRRTQVGYGDYTDGAPSALEKVGIKPAHYERVGKTGDRSGGAIEVVYKRKDFTITL</sequence>